<dbReference type="Pfam" id="PF15612">
    <property type="entry name" value="WHIM1"/>
    <property type="match status" value="1"/>
</dbReference>
<evidence type="ECO:0000256" key="3">
    <source>
        <dbReference type="SAM" id="MobiDB-lite"/>
    </source>
</evidence>
<dbReference type="GO" id="GO:0006355">
    <property type="term" value="P:regulation of DNA-templated transcription"/>
    <property type="evidence" value="ECO:0007669"/>
    <property type="project" value="InterPro"/>
</dbReference>
<evidence type="ECO:0000313" key="6">
    <source>
        <dbReference type="Proteomes" id="UP001445335"/>
    </source>
</evidence>
<dbReference type="GO" id="GO:0031213">
    <property type="term" value="C:RSF complex"/>
    <property type="evidence" value="ECO:0007669"/>
    <property type="project" value="InterPro"/>
</dbReference>
<feature type="compositionally biased region" description="Acidic residues" evidence="3">
    <location>
        <begin position="647"/>
        <end position="659"/>
    </location>
</feature>
<dbReference type="InterPro" id="IPR028942">
    <property type="entry name" value="WHIM1_dom"/>
</dbReference>
<keyword evidence="2" id="KW-0539">Nucleus</keyword>
<evidence type="ECO:0000313" key="5">
    <source>
        <dbReference type="EMBL" id="KAK9843428.1"/>
    </source>
</evidence>
<feature type="region of interest" description="Disordered" evidence="3">
    <location>
        <begin position="262"/>
        <end position="291"/>
    </location>
</feature>
<feature type="domain" description="WHIM1" evidence="4">
    <location>
        <begin position="86"/>
        <end position="121"/>
    </location>
</feature>
<reference evidence="5 6" key="1">
    <citation type="journal article" date="2024" name="Nat. Commun.">
        <title>Phylogenomics reveals the evolutionary origins of lichenization in chlorophyte algae.</title>
        <authorList>
            <person name="Puginier C."/>
            <person name="Libourel C."/>
            <person name="Otte J."/>
            <person name="Skaloud P."/>
            <person name="Haon M."/>
            <person name="Grisel S."/>
            <person name="Petersen M."/>
            <person name="Berrin J.G."/>
            <person name="Delaux P.M."/>
            <person name="Dal Grande F."/>
            <person name="Keller J."/>
        </authorList>
    </citation>
    <scope>NUCLEOTIDE SEQUENCE [LARGE SCALE GENOMIC DNA]</scope>
    <source>
        <strain evidence="5 6">SAG 245.80</strain>
    </source>
</reference>
<evidence type="ECO:0000256" key="1">
    <source>
        <dbReference type="ARBA" id="ARBA00004123"/>
    </source>
</evidence>
<dbReference type="AlphaFoldDB" id="A0AAW1SAZ5"/>
<feature type="compositionally biased region" description="Low complexity" evidence="3">
    <location>
        <begin position="500"/>
        <end position="511"/>
    </location>
</feature>
<dbReference type="InterPro" id="IPR028938">
    <property type="entry name" value="Rsf1-like"/>
</dbReference>
<accession>A0AAW1SAZ5</accession>
<comment type="caution">
    <text evidence="5">The sequence shown here is derived from an EMBL/GenBank/DDBJ whole genome shotgun (WGS) entry which is preliminary data.</text>
</comment>
<feature type="compositionally biased region" description="Basic residues" evidence="3">
    <location>
        <begin position="664"/>
        <end position="673"/>
    </location>
</feature>
<evidence type="ECO:0000259" key="4">
    <source>
        <dbReference type="Pfam" id="PF15612"/>
    </source>
</evidence>
<organism evidence="5 6">
    <name type="scientific">Elliptochloris bilobata</name>
    <dbReference type="NCBI Taxonomy" id="381761"/>
    <lineage>
        <taxon>Eukaryota</taxon>
        <taxon>Viridiplantae</taxon>
        <taxon>Chlorophyta</taxon>
        <taxon>core chlorophytes</taxon>
        <taxon>Trebouxiophyceae</taxon>
        <taxon>Trebouxiophyceae incertae sedis</taxon>
        <taxon>Elliptochloris clade</taxon>
        <taxon>Elliptochloris</taxon>
    </lineage>
</organism>
<keyword evidence="6" id="KW-1185">Reference proteome</keyword>
<feature type="region of interest" description="Disordered" evidence="3">
    <location>
        <begin position="969"/>
        <end position="1011"/>
    </location>
</feature>
<sequence>MESEGSEPGSEGHQPPNDPVHQLRTDWRFAGVIQFCRVFGAALKLRPFPADQLEAALLQPQEHSVFLQELSRLDRSWRTLGLAAHPLGDTGDFFLLTPSQRLAVLYALCDWRVLEDPVVREATKLQSADGVDHPADALRDEPLGEDAKGNLYYFFSTAGEDCWLYQMEPPRKRIAKRQRLTSGEALWEPVCTTLEELADFIQRLSTSRNREEKRLHDELVEDIQPMLLETAGARRKAEERAAAMEAVPKKRSSRLQVLALKKEEEEKRRREEDAERARIAADQERQRKDREREARLKARLDEEERVRQETLALQRKLAGIVPGGPSREERLQRRMVQLESGAWEQCEDGTRSASPAAPCKEEVPRGVAAEMPQPAPDAGVPPAGMLKAEHPKAEQPAAFLPGFALPPAPSPPPANPVEPRLDNAAAPHSPASLPGSPAEPGSGADVEDLALGLGLLDDDEGPPPARQLRPRRAGPTSAAVLAELSEDDFEAELEAEERAANNAAAAAAAHAPQSGRQATRRAAAAAAADTAAAAAGAGDPAAEGGAPERPRPRTRKRARSPGWNPLGPRVPKRACARAAQPRRSYAGWARRFGAAPASAPAPALARAAKPRPPPEPMPEPSEESDLGEEEEESLRASSRRARKRVEDDDPDYEVGEEEQEHLRVRPSRSRHGGSSRSGGYGGHNELSELRDQWAQEEDAPVRPRGTHGGGSSGGAHMGATDAMAGAPPFLHAPHLMQHGLPRGLSAEQLAMLEAQAAHAAAMQRAQQQHLLQQQQQVAQQLISTLSVEQRDALSRLPPQRQAQILQNLRDKQMEMQRQQHAARQAMLHALRPEEVATLQQMPPAQQQAALAQLTQRYMAQMAARQQQAQAASQAQVYQQAQQQAQAQQQGQAFPGGQFHSGFPHAGQQQQWAGAQQYWAGAQHMAGMQPHPAGMVPAQPPEAQQPRAGMDSEAAARLEQHLRMRLPGMPGSMPSSMPSSMPEAASAGAPSAPPAWHLQPGTHSGLYPMAQGALNPGAHPAAQGAQQALVALAADGRRDAAA</sequence>
<protein>
    <recommendedName>
        <fullName evidence="4">WHIM1 domain-containing protein</fullName>
    </recommendedName>
</protein>
<dbReference type="PANTHER" id="PTHR14296:SF3">
    <property type="entry name" value="DIKAR, ISOFORM F"/>
    <property type="match status" value="1"/>
</dbReference>
<feature type="region of interest" description="Disordered" evidence="3">
    <location>
        <begin position="1"/>
        <end position="21"/>
    </location>
</feature>
<feature type="region of interest" description="Disordered" evidence="3">
    <location>
        <begin position="342"/>
        <end position="720"/>
    </location>
</feature>
<gene>
    <name evidence="5" type="ORF">WJX81_001990</name>
</gene>
<feature type="compositionally biased region" description="Gly residues" evidence="3">
    <location>
        <begin position="706"/>
        <end position="716"/>
    </location>
</feature>
<feature type="compositionally biased region" description="Low complexity" evidence="3">
    <location>
        <begin position="520"/>
        <end position="545"/>
    </location>
</feature>
<feature type="region of interest" description="Disordered" evidence="3">
    <location>
        <begin position="887"/>
        <end position="913"/>
    </location>
</feature>
<dbReference type="Proteomes" id="UP001445335">
    <property type="component" value="Unassembled WGS sequence"/>
</dbReference>
<proteinExistence type="predicted"/>
<dbReference type="PANTHER" id="PTHR14296">
    <property type="entry name" value="REMODELING AND SPACING FACTOR 1"/>
    <property type="match status" value="1"/>
</dbReference>
<evidence type="ECO:0000256" key="2">
    <source>
        <dbReference type="ARBA" id="ARBA00023242"/>
    </source>
</evidence>
<feature type="compositionally biased region" description="Low complexity" evidence="3">
    <location>
        <begin position="969"/>
        <end position="989"/>
    </location>
</feature>
<feature type="compositionally biased region" description="Acidic residues" evidence="3">
    <location>
        <begin position="620"/>
        <end position="632"/>
    </location>
</feature>
<feature type="compositionally biased region" description="Low complexity" evidence="3">
    <location>
        <begin position="1"/>
        <end position="12"/>
    </location>
</feature>
<feature type="compositionally biased region" description="Pro residues" evidence="3">
    <location>
        <begin position="610"/>
        <end position="619"/>
    </location>
</feature>
<feature type="compositionally biased region" description="Low complexity" evidence="3">
    <location>
        <begin position="589"/>
        <end position="607"/>
    </location>
</feature>
<name>A0AAW1SAZ5_9CHLO</name>
<feature type="compositionally biased region" description="Acidic residues" evidence="3">
    <location>
        <begin position="484"/>
        <end position="495"/>
    </location>
</feature>
<comment type="subcellular location">
    <subcellularLocation>
        <location evidence="1">Nucleus</location>
    </subcellularLocation>
</comment>
<feature type="region of interest" description="Disordered" evidence="3">
    <location>
        <begin position="926"/>
        <end position="945"/>
    </location>
</feature>
<dbReference type="EMBL" id="JALJOU010000006">
    <property type="protein sequence ID" value="KAK9843428.1"/>
    <property type="molecule type" value="Genomic_DNA"/>
</dbReference>
<feature type="compositionally biased region" description="Pro residues" evidence="3">
    <location>
        <begin position="404"/>
        <end position="416"/>
    </location>
</feature>